<sequence>MFKNGLKAVLIIVAALILHKTAFAAEAVDLPTDELARESVLPIFDKPVSVKNRSVVTEKRFDANVFYGYAMTEAIANVSKLGVGIYYNPNESSAWGLLLAKNFSGLSSYANQLDSQYNLKFDRAPAPELTAMLDYNLKAFYGKMSVTKSWVLNTILYGSASGGIIKYVHKTYPAVALGIGQKFYFSKNWSLRADFRIYANQAPVPFLPNRMKEGDPVPSYDQFEDKFATSTTLDVGLSYLF</sequence>
<evidence type="ECO:0000256" key="1">
    <source>
        <dbReference type="SAM" id="SignalP"/>
    </source>
</evidence>
<feature type="chain" id="PRO_5007573708" evidence="1">
    <location>
        <begin position="25"/>
        <end position="241"/>
    </location>
</feature>
<keyword evidence="1" id="KW-0732">Signal</keyword>
<feature type="signal peptide" evidence="1">
    <location>
        <begin position="1"/>
        <end position="24"/>
    </location>
</feature>
<dbReference type="OrthoDB" id="5291243at2"/>
<evidence type="ECO:0000313" key="3">
    <source>
        <dbReference type="Proteomes" id="UP000075320"/>
    </source>
</evidence>
<accession>A0A150WST5</accession>
<dbReference type="InterPro" id="IPR030820">
    <property type="entry name" value="OMP_myx_plus_Proteobacteria"/>
</dbReference>
<comment type="caution">
    <text evidence="2">The sequence shown here is derived from an EMBL/GenBank/DDBJ whole genome shotgun (WGS) entry which is preliminary data.</text>
</comment>
<keyword evidence="3" id="KW-1185">Reference proteome</keyword>
<dbReference type="EMBL" id="LUKE01000001">
    <property type="protein sequence ID" value="KYG67374.1"/>
    <property type="molecule type" value="Genomic_DNA"/>
</dbReference>
<dbReference type="RefSeq" id="WP_061834948.1">
    <property type="nucleotide sequence ID" value="NZ_LUKE01000001.1"/>
</dbReference>
<dbReference type="AlphaFoldDB" id="A0A150WST5"/>
<name>A0A150WST5_BDEBC</name>
<proteinExistence type="predicted"/>
<gene>
    <name evidence="2" type="ORF">AZI86_10295</name>
</gene>
<dbReference type="Proteomes" id="UP000075320">
    <property type="component" value="Unassembled WGS sequence"/>
</dbReference>
<organism evidence="2 3">
    <name type="scientific">Bdellovibrio bacteriovorus</name>
    <dbReference type="NCBI Taxonomy" id="959"/>
    <lineage>
        <taxon>Bacteria</taxon>
        <taxon>Pseudomonadati</taxon>
        <taxon>Bdellovibrionota</taxon>
        <taxon>Bdellovibrionia</taxon>
        <taxon>Bdellovibrionales</taxon>
        <taxon>Pseudobdellovibrionaceae</taxon>
        <taxon>Bdellovibrio</taxon>
    </lineage>
</organism>
<dbReference type="InterPro" id="IPR011250">
    <property type="entry name" value="OMP/PagP_B-barrel"/>
</dbReference>
<reference evidence="2 3" key="1">
    <citation type="submission" date="2016-03" db="EMBL/GenBank/DDBJ databases">
        <authorList>
            <person name="Ploux O."/>
        </authorList>
    </citation>
    <scope>NUCLEOTIDE SEQUENCE [LARGE SCALE GENOMIC DNA]</scope>
    <source>
        <strain evidence="2 3">R0</strain>
    </source>
</reference>
<dbReference type="NCBIfam" id="TIGR04565">
    <property type="entry name" value="OMP_myx_plus"/>
    <property type="match status" value="1"/>
</dbReference>
<evidence type="ECO:0000313" key="2">
    <source>
        <dbReference type="EMBL" id="KYG67374.1"/>
    </source>
</evidence>
<dbReference type="SUPFAM" id="SSF56925">
    <property type="entry name" value="OMPA-like"/>
    <property type="match status" value="1"/>
</dbReference>
<protein>
    <submittedName>
        <fullName evidence="2">Outer membrane beta-barrel domain-containing protein</fullName>
    </submittedName>
</protein>